<dbReference type="PROSITE" id="PS51354">
    <property type="entry name" value="GLUTAREDOXIN_2"/>
    <property type="match status" value="1"/>
</dbReference>
<evidence type="ECO:0000259" key="4">
    <source>
        <dbReference type="Pfam" id="PF13192"/>
    </source>
</evidence>
<evidence type="ECO:0000313" key="5">
    <source>
        <dbReference type="EMBL" id="TLX61597.1"/>
    </source>
</evidence>
<dbReference type="SUPFAM" id="SSF52833">
    <property type="entry name" value="Thioredoxin-like"/>
    <property type="match status" value="2"/>
</dbReference>
<evidence type="ECO:0000256" key="2">
    <source>
        <dbReference type="ARBA" id="ARBA00022857"/>
    </source>
</evidence>
<dbReference type="InterPro" id="IPR012336">
    <property type="entry name" value="Thioredoxin-like_fold"/>
</dbReference>
<protein>
    <recommendedName>
        <fullName evidence="1">Alkyl hydroperoxide reductase subunit F</fullName>
    </recommendedName>
</protein>
<reference evidence="5 6" key="1">
    <citation type="journal article" date="2017" name="Eur. J. Clin. Microbiol. Infect. Dis.">
        <title>Uncommonly isolated clinical Pseudomonas: identification and phylogenetic assignation.</title>
        <authorList>
            <person name="Mulet M."/>
            <person name="Gomila M."/>
            <person name="Ramirez A."/>
            <person name="Cardew S."/>
            <person name="Moore E.R."/>
            <person name="Lalucat J."/>
            <person name="Garcia-Valdes E."/>
        </authorList>
    </citation>
    <scope>NUCLEOTIDE SEQUENCE [LARGE SCALE GENOMIC DNA]</scope>
    <source>
        <strain evidence="5 6">SD129</strain>
    </source>
</reference>
<dbReference type="PANTHER" id="PTHR37170">
    <property type="entry name" value="GLUTAREDOXIN-RELATED"/>
    <property type="match status" value="1"/>
</dbReference>
<keyword evidence="6" id="KW-1185">Reference proteome</keyword>
<dbReference type="Pfam" id="PF13192">
    <property type="entry name" value="Thioredoxin_3"/>
    <property type="match status" value="1"/>
</dbReference>
<dbReference type="InterPro" id="IPR044141">
    <property type="entry name" value="AhpF_NTD_C"/>
</dbReference>
<feature type="non-terminal residue" evidence="5">
    <location>
        <position position="200"/>
    </location>
</feature>
<keyword evidence="2" id="KW-0521">NADP</keyword>
<gene>
    <name evidence="5" type="ORF">DN820_20510</name>
</gene>
<dbReference type="CDD" id="cd03026">
    <property type="entry name" value="AhpF_NTD_C"/>
    <property type="match status" value="1"/>
</dbReference>
<dbReference type="Gene3D" id="3.40.30.80">
    <property type="match status" value="1"/>
</dbReference>
<dbReference type="InterPro" id="IPR044142">
    <property type="entry name" value="AhpF_NTD_N"/>
</dbReference>
<dbReference type="AlphaFoldDB" id="A0A5R9Q8Y5"/>
<comment type="caution">
    <text evidence="5">The sequence shown here is derived from an EMBL/GenBank/DDBJ whole genome shotgun (WGS) entry which is preliminary data.</text>
</comment>
<proteinExistence type="predicted"/>
<evidence type="ECO:0000256" key="3">
    <source>
        <dbReference type="ARBA" id="ARBA00024806"/>
    </source>
</evidence>
<feature type="domain" description="Thioredoxin-like fold" evidence="4">
    <location>
        <begin position="125"/>
        <end position="191"/>
    </location>
</feature>
<comment type="function">
    <text evidence="3">Serves to protect the cell against DNA damage by alkyl hydroperoxides. It can use either NADH or NADPH as electron donor for direct reduction of redox dyes or of alkyl hydroperoxides when combined with the AhpC protein.</text>
</comment>
<dbReference type="EMBL" id="QLAG01000040">
    <property type="protein sequence ID" value="TLX61597.1"/>
    <property type="molecule type" value="Genomic_DNA"/>
</dbReference>
<name>A0A5R9Q8Y5_9GAMM</name>
<dbReference type="CDD" id="cd02974">
    <property type="entry name" value="AhpF_NTD_N"/>
    <property type="match status" value="1"/>
</dbReference>
<evidence type="ECO:0000313" key="6">
    <source>
        <dbReference type="Proteomes" id="UP000306753"/>
    </source>
</evidence>
<dbReference type="PANTHER" id="PTHR37170:SF1">
    <property type="entry name" value="GLUTAREDOXIN-LIKE PROTEIN"/>
    <property type="match status" value="1"/>
</dbReference>
<sequence length="200" mass="21700">MLDANLKTQLKAYLEKVSLPFEIVASLDDGAKSRELHGLLEDIVGLTDKITLKTDGTDARKPSFSLNRPGAGISLRFAGIPMGHEFTSLVLALLQVGGHPSKTAAEVIEQIKGLEGEFNFETYYSLSCQNCPDVVQALNLMAVLNPNIRHVAIDGALFQDEVEQRQIMSVPSIYLNGELFGQGRMDVEQILAKIDTGAAA</sequence>
<accession>A0A5R9Q8Y5</accession>
<dbReference type="InterPro" id="IPR036249">
    <property type="entry name" value="Thioredoxin-like_sf"/>
</dbReference>
<dbReference type="RefSeq" id="WP_174236886.1">
    <property type="nucleotide sequence ID" value="NZ_QLAG01000040.1"/>
</dbReference>
<organism evidence="5 6">
    <name type="scientific">Stutzerimonas nosocomialis</name>
    <dbReference type="NCBI Taxonomy" id="1056496"/>
    <lineage>
        <taxon>Bacteria</taxon>
        <taxon>Pseudomonadati</taxon>
        <taxon>Pseudomonadota</taxon>
        <taxon>Gammaproteobacteria</taxon>
        <taxon>Pseudomonadales</taxon>
        <taxon>Pseudomonadaceae</taxon>
        <taxon>Stutzerimonas</taxon>
    </lineage>
</organism>
<evidence type="ECO:0000256" key="1">
    <source>
        <dbReference type="ARBA" id="ARBA00020059"/>
    </source>
</evidence>
<dbReference type="Proteomes" id="UP000306753">
    <property type="component" value="Unassembled WGS sequence"/>
</dbReference>
<dbReference type="FunFam" id="3.40.30.80:FF:000001">
    <property type="entry name" value="Alkyl hydroperoxide reductase subunit F"/>
    <property type="match status" value="1"/>
</dbReference>